<dbReference type="Proteomes" id="UP000828390">
    <property type="component" value="Unassembled WGS sequence"/>
</dbReference>
<evidence type="ECO:0000313" key="7">
    <source>
        <dbReference type="Proteomes" id="UP000828390"/>
    </source>
</evidence>
<dbReference type="InterPro" id="IPR051931">
    <property type="entry name" value="PAK3-like"/>
</dbReference>
<reference evidence="6" key="2">
    <citation type="submission" date="2020-11" db="EMBL/GenBank/DDBJ databases">
        <authorList>
            <person name="McCartney M.A."/>
            <person name="Auch B."/>
            <person name="Kono T."/>
            <person name="Mallez S."/>
            <person name="Becker A."/>
            <person name="Gohl D.M."/>
            <person name="Silverstein K.A.T."/>
            <person name="Koren S."/>
            <person name="Bechman K.B."/>
            <person name="Herman A."/>
            <person name="Abrahante J.E."/>
            <person name="Garbe J."/>
        </authorList>
    </citation>
    <scope>NUCLEOTIDE SEQUENCE</scope>
    <source>
        <strain evidence="6">Duluth1</strain>
        <tissue evidence="6">Whole animal</tissue>
    </source>
</reference>
<name>A0A9D4FZ39_DREPO</name>
<accession>A0A9D4FZ39</accession>
<dbReference type="GO" id="GO:0004674">
    <property type="term" value="F:protein serine/threonine kinase activity"/>
    <property type="evidence" value="ECO:0007669"/>
    <property type="project" value="UniProtKB-EC"/>
</dbReference>
<dbReference type="PROSITE" id="PS50011">
    <property type="entry name" value="PROTEIN_KINASE_DOM"/>
    <property type="match status" value="1"/>
</dbReference>
<dbReference type="EC" id="2.7.11.1" evidence="2"/>
<dbReference type="Gene3D" id="3.30.200.20">
    <property type="entry name" value="Phosphorylase Kinase, domain 1"/>
    <property type="match status" value="1"/>
</dbReference>
<evidence type="ECO:0000259" key="5">
    <source>
        <dbReference type="PROSITE" id="PS50011"/>
    </source>
</evidence>
<dbReference type="Gene3D" id="1.10.510.10">
    <property type="entry name" value="Transferase(Phosphotransferase) domain 1"/>
    <property type="match status" value="1"/>
</dbReference>
<dbReference type="AlphaFoldDB" id="A0A9D4FZ39"/>
<organism evidence="6 7">
    <name type="scientific">Dreissena polymorpha</name>
    <name type="common">Zebra mussel</name>
    <name type="synonym">Mytilus polymorpha</name>
    <dbReference type="NCBI Taxonomy" id="45954"/>
    <lineage>
        <taxon>Eukaryota</taxon>
        <taxon>Metazoa</taxon>
        <taxon>Spiralia</taxon>
        <taxon>Lophotrochozoa</taxon>
        <taxon>Mollusca</taxon>
        <taxon>Bivalvia</taxon>
        <taxon>Autobranchia</taxon>
        <taxon>Heteroconchia</taxon>
        <taxon>Euheterodonta</taxon>
        <taxon>Imparidentia</taxon>
        <taxon>Neoheterodontei</taxon>
        <taxon>Myida</taxon>
        <taxon>Dreissenoidea</taxon>
        <taxon>Dreissenidae</taxon>
        <taxon>Dreissena</taxon>
    </lineage>
</organism>
<comment type="caution">
    <text evidence="6">The sequence shown here is derived from an EMBL/GenBank/DDBJ whole genome shotgun (WGS) entry which is preliminary data.</text>
</comment>
<dbReference type="GO" id="GO:0005524">
    <property type="term" value="F:ATP binding"/>
    <property type="evidence" value="ECO:0007669"/>
    <property type="project" value="UniProtKB-KW"/>
</dbReference>
<dbReference type="PANTHER" id="PTHR45832">
    <property type="entry name" value="SERINE/THREONINE-PROTEIN KINASE SAMKA-RELATED-RELATED"/>
    <property type="match status" value="1"/>
</dbReference>
<dbReference type="EMBL" id="JAIWYP010000006">
    <property type="protein sequence ID" value="KAH3806204.1"/>
    <property type="molecule type" value="Genomic_DNA"/>
</dbReference>
<dbReference type="InterPro" id="IPR011009">
    <property type="entry name" value="Kinase-like_dom_sf"/>
</dbReference>
<evidence type="ECO:0000256" key="2">
    <source>
        <dbReference type="ARBA" id="ARBA00012513"/>
    </source>
</evidence>
<evidence type="ECO:0000256" key="4">
    <source>
        <dbReference type="ARBA" id="ARBA00022840"/>
    </source>
</evidence>
<gene>
    <name evidence="6" type="ORF">DPMN_134522</name>
</gene>
<dbReference type="SUPFAM" id="SSF56112">
    <property type="entry name" value="Protein kinase-like (PK-like)"/>
    <property type="match status" value="1"/>
</dbReference>
<proteinExistence type="inferred from homology"/>
<protein>
    <recommendedName>
        <fullName evidence="2">non-specific serine/threonine protein kinase</fullName>
        <ecNumber evidence="2">2.7.11.1</ecNumber>
    </recommendedName>
</protein>
<keyword evidence="4" id="KW-0067">ATP-binding</keyword>
<comment type="similarity">
    <text evidence="1">Belongs to the protein kinase superfamily. STE Ser/Thr protein kinase family. STE20 subfamily.</text>
</comment>
<dbReference type="PANTHER" id="PTHR45832:SF22">
    <property type="entry name" value="SERINE_THREONINE-PROTEIN KINASE SAMKA-RELATED"/>
    <property type="match status" value="1"/>
</dbReference>
<keyword evidence="3" id="KW-0547">Nucleotide-binding</keyword>
<sequence>MLLVIDKGIMDEIIDQPSFNFEEKKENMGEDHRNRNLEPLSPNSQGVIENIQNIVRMKKGKAILERKDGEWKLQYILSNALGVDSSQTNTIGSPERVEGCLELLHFLASQKPANGIVYDRDEISVSYGKLYRNGKEFKSMNKLLGTGISGDVVVVKDKATGREHGLKTVMISINAVNEVRCWIDLNDSGNVPRMFLFQIVNNKIEIHMEIIKGKTLTSIMDEYMFKLRDDQHSHLVKPFSLHVLDRSLDAISAMHDKGWTHNDVHGGNLMLDSDMRVKVIDFGGATKCEENANLNEYQKHTNKILKDYKEALRVFSGLYTNNTFNSVKDFEDNYRNVFEQMDLSDKYELIDLIDRVVKWGDSRKLRSDVKQQLNNVLNDFDQPREQFLMEVAKLMFPERFQAILLSEHVQPMETAEGDEEDEADCIDFEPCCAAPDIDKLAASKLLAEVLGKFGIGQF</sequence>
<dbReference type="InterPro" id="IPR000719">
    <property type="entry name" value="Prot_kinase_dom"/>
</dbReference>
<evidence type="ECO:0000313" key="6">
    <source>
        <dbReference type="EMBL" id="KAH3806204.1"/>
    </source>
</evidence>
<dbReference type="SMART" id="SM00220">
    <property type="entry name" value="S_TKc"/>
    <property type="match status" value="1"/>
</dbReference>
<reference evidence="6" key="1">
    <citation type="journal article" date="2019" name="bioRxiv">
        <title>The Genome of the Zebra Mussel, Dreissena polymorpha: A Resource for Invasive Species Research.</title>
        <authorList>
            <person name="McCartney M.A."/>
            <person name="Auch B."/>
            <person name="Kono T."/>
            <person name="Mallez S."/>
            <person name="Zhang Y."/>
            <person name="Obille A."/>
            <person name="Becker A."/>
            <person name="Abrahante J.E."/>
            <person name="Garbe J."/>
            <person name="Badalamenti J.P."/>
            <person name="Herman A."/>
            <person name="Mangelson H."/>
            <person name="Liachko I."/>
            <person name="Sullivan S."/>
            <person name="Sone E.D."/>
            <person name="Koren S."/>
            <person name="Silverstein K.A.T."/>
            <person name="Beckman K.B."/>
            <person name="Gohl D.M."/>
        </authorList>
    </citation>
    <scope>NUCLEOTIDE SEQUENCE</scope>
    <source>
        <strain evidence="6">Duluth1</strain>
        <tissue evidence="6">Whole animal</tissue>
    </source>
</reference>
<feature type="domain" description="Protein kinase" evidence="5">
    <location>
        <begin position="138"/>
        <end position="458"/>
    </location>
</feature>
<dbReference type="Pfam" id="PF00069">
    <property type="entry name" value="Pkinase"/>
    <property type="match status" value="1"/>
</dbReference>
<evidence type="ECO:0000256" key="1">
    <source>
        <dbReference type="ARBA" id="ARBA00008874"/>
    </source>
</evidence>
<evidence type="ECO:0000256" key="3">
    <source>
        <dbReference type="ARBA" id="ARBA00022741"/>
    </source>
</evidence>
<keyword evidence="7" id="KW-1185">Reference proteome</keyword>